<dbReference type="EC" id="3.4.24.55" evidence="4"/>
<sequence length="413" mass="47579">MNLSYTKKVFPSDLKVVFHRMKSPLVTLNLWARVGVKDEEPVQIGISHFFEHMVFKGTTNYPGLELSRQVQAIGGNINAGTSLDTTDFYIVVPNNHWEKSLELIIDLVNNPLFNPIDIEREKKVIIQEIHLDEDDPEEKLATTLYHEVFSGTPYERSILGSKDTIAHLKRENFIYHQEYFYHPSNLTLVVCGDLPENQLFEKIDQFYKNGGKPLQNLFSSFPPLPKVQRKRIEINMDIHHHYGAIGFLGPGIRQDDFCLLKFLSVILGDGIDSRLNARLREKEQLVDSIHTNFSYYQESGIFSIIFTFANSDPKKIEAIIQEECELLLNHPPQDIEIKRAKNLLLSGFYHSIETTLGSAELLGRLDTINTIDTVFRYLKNMQNVQTKQIIDVLKKYLDFNFAVSVIINPEDHR</sequence>
<evidence type="ECO:0000256" key="1">
    <source>
        <dbReference type="ARBA" id="ARBA00007261"/>
    </source>
</evidence>
<feature type="domain" description="Peptidase M16 N-terminal" evidence="2">
    <location>
        <begin position="22"/>
        <end position="160"/>
    </location>
</feature>
<evidence type="ECO:0000313" key="4">
    <source>
        <dbReference type="EMBL" id="OQA54523.1"/>
    </source>
</evidence>
<evidence type="ECO:0000259" key="3">
    <source>
        <dbReference type="Pfam" id="PF05193"/>
    </source>
</evidence>
<dbReference type="Gene3D" id="3.30.830.10">
    <property type="entry name" value="Metalloenzyme, LuxS/M16 peptidase-like"/>
    <property type="match status" value="2"/>
</dbReference>
<reference evidence="4" key="1">
    <citation type="submission" date="2017-02" db="EMBL/GenBank/DDBJ databases">
        <title>Delving into the versatile metabolic prowess of the omnipresent phylum Bacteroidetes.</title>
        <authorList>
            <person name="Nobu M.K."/>
            <person name="Mei R."/>
            <person name="Narihiro T."/>
            <person name="Kuroda K."/>
            <person name="Liu W.-T."/>
        </authorList>
    </citation>
    <scope>NUCLEOTIDE SEQUENCE</scope>
    <source>
        <strain evidence="4">ADurb.Bin276</strain>
    </source>
</reference>
<dbReference type="Pfam" id="PF05193">
    <property type="entry name" value="Peptidase_M16_C"/>
    <property type="match status" value="1"/>
</dbReference>
<organism evidence="4">
    <name type="scientific">Candidatus Atribacter allofermentans</name>
    <dbReference type="NCBI Taxonomy" id="1852833"/>
    <lineage>
        <taxon>Bacteria</taxon>
        <taxon>Pseudomonadati</taxon>
        <taxon>Atribacterota</taxon>
        <taxon>Atribacteria</taxon>
        <taxon>Atribacterales</taxon>
        <taxon>Atribacteraceae</taxon>
        <taxon>Atribacter</taxon>
    </lineage>
</organism>
<dbReference type="InterPro" id="IPR011765">
    <property type="entry name" value="Pept_M16_N"/>
</dbReference>
<proteinExistence type="inferred from homology"/>
<dbReference type="InterPro" id="IPR007863">
    <property type="entry name" value="Peptidase_M16_C"/>
</dbReference>
<dbReference type="Proteomes" id="UP000485569">
    <property type="component" value="Unassembled WGS sequence"/>
</dbReference>
<dbReference type="PANTHER" id="PTHR11851">
    <property type="entry name" value="METALLOPROTEASE"/>
    <property type="match status" value="1"/>
</dbReference>
<dbReference type="InterPro" id="IPR050361">
    <property type="entry name" value="MPP/UQCRC_Complex"/>
</dbReference>
<keyword evidence="4" id="KW-0645">Protease</keyword>
<dbReference type="GO" id="GO:0006508">
    <property type="term" value="P:proteolysis"/>
    <property type="evidence" value="ECO:0007669"/>
    <property type="project" value="UniProtKB-KW"/>
</dbReference>
<feature type="domain" description="Peptidase M16 C-terminal" evidence="3">
    <location>
        <begin position="169"/>
        <end position="344"/>
    </location>
</feature>
<name>A0A1V5SJW7_9BACT</name>
<dbReference type="GO" id="GO:0004222">
    <property type="term" value="F:metalloendopeptidase activity"/>
    <property type="evidence" value="ECO:0007669"/>
    <property type="project" value="UniProtKB-EC"/>
</dbReference>
<dbReference type="GO" id="GO:0046872">
    <property type="term" value="F:metal ion binding"/>
    <property type="evidence" value="ECO:0007669"/>
    <property type="project" value="InterPro"/>
</dbReference>
<dbReference type="SUPFAM" id="SSF63411">
    <property type="entry name" value="LuxS/MPP-like metallohydrolase"/>
    <property type="match status" value="2"/>
</dbReference>
<dbReference type="InterPro" id="IPR011249">
    <property type="entry name" value="Metalloenz_LuxS/M16"/>
</dbReference>
<evidence type="ECO:0000259" key="2">
    <source>
        <dbReference type="Pfam" id="PF00675"/>
    </source>
</evidence>
<dbReference type="Pfam" id="PF00675">
    <property type="entry name" value="Peptidase_M16"/>
    <property type="match status" value="1"/>
</dbReference>
<comment type="similarity">
    <text evidence="1">Belongs to the peptidase M16 family.</text>
</comment>
<keyword evidence="4" id="KW-0378">Hydrolase</keyword>
<dbReference type="AlphaFoldDB" id="A0A1V5SJW7"/>
<protein>
    <submittedName>
        <fullName evidence="4">Protease 3</fullName>
        <ecNumber evidence="4">3.4.24.55</ecNumber>
    </submittedName>
</protein>
<dbReference type="PANTHER" id="PTHR11851:SF49">
    <property type="entry name" value="MITOCHONDRIAL-PROCESSING PEPTIDASE SUBUNIT ALPHA"/>
    <property type="match status" value="1"/>
</dbReference>
<accession>A0A1V5SJW7</accession>
<gene>
    <name evidence="4" type="primary">ptrA</name>
    <name evidence="4" type="ORF">BWY41_02039</name>
</gene>
<comment type="caution">
    <text evidence="4">The sequence shown here is derived from an EMBL/GenBank/DDBJ whole genome shotgun (WGS) entry which is preliminary data.</text>
</comment>
<dbReference type="EMBL" id="MWBQ01000208">
    <property type="protein sequence ID" value="OQA54523.1"/>
    <property type="molecule type" value="Genomic_DNA"/>
</dbReference>